<evidence type="ECO:0000256" key="6">
    <source>
        <dbReference type="ARBA" id="ARBA00022842"/>
    </source>
</evidence>
<evidence type="ECO:0000313" key="11">
    <source>
        <dbReference type="EMBL" id="MBW0591623.1"/>
    </source>
</evidence>
<evidence type="ECO:0000256" key="9">
    <source>
        <dbReference type="ARBA" id="ARBA00022932"/>
    </source>
</evidence>
<keyword evidence="5" id="KW-0378">Hydrolase</keyword>
<sequence length="98" mass="10834">MGHPGHSVLESMGLPANNADCEICQISKSHQLPYSGHFEEVIFLLDCLHLDLVGPVSPVSLSGCAYFLTMIDQSTGLKIVKFIKRKSETFEHFLSARD</sequence>
<dbReference type="GO" id="GO:0003964">
    <property type="term" value="F:RNA-directed DNA polymerase activity"/>
    <property type="evidence" value="ECO:0007669"/>
    <property type="project" value="UniProtKB-KW"/>
</dbReference>
<keyword evidence="1" id="KW-0548">Nucleotidyltransferase</keyword>
<dbReference type="GO" id="GO:0046872">
    <property type="term" value="F:metal ion binding"/>
    <property type="evidence" value="ECO:0007669"/>
    <property type="project" value="UniProtKB-KW"/>
</dbReference>
<proteinExistence type="predicted"/>
<dbReference type="GO" id="GO:0003887">
    <property type="term" value="F:DNA-directed DNA polymerase activity"/>
    <property type="evidence" value="ECO:0007669"/>
    <property type="project" value="UniProtKB-KW"/>
</dbReference>
<dbReference type="PANTHER" id="PTHR42648:SF11">
    <property type="entry name" value="TRANSPOSON TY4-P GAG-POL POLYPROTEIN"/>
    <property type="match status" value="1"/>
</dbReference>
<dbReference type="GO" id="GO:0004519">
    <property type="term" value="F:endonuclease activity"/>
    <property type="evidence" value="ECO:0007669"/>
    <property type="project" value="UniProtKB-KW"/>
</dbReference>
<gene>
    <name evidence="11" type="ORF">O181_131338</name>
</gene>
<name>A0A9Q3L1R1_9BASI</name>
<evidence type="ECO:0008006" key="13">
    <source>
        <dbReference type="Google" id="ProtNLM"/>
    </source>
</evidence>
<accession>A0A9Q3L1R1</accession>
<keyword evidence="2" id="KW-0540">Nuclease</keyword>
<evidence type="ECO:0000313" key="12">
    <source>
        <dbReference type="Proteomes" id="UP000765509"/>
    </source>
</evidence>
<evidence type="ECO:0000256" key="7">
    <source>
        <dbReference type="ARBA" id="ARBA00022908"/>
    </source>
</evidence>
<keyword evidence="6" id="KW-0460">Magnesium</keyword>
<dbReference type="AlphaFoldDB" id="A0A9Q3L1R1"/>
<evidence type="ECO:0000256" key="1">
    <source>
        <dbReference type="ARBA" id="ARBA00022695"/>
    </source>
</evidence>
<dbReference type="InterPro" id="IPR039537">
    <property type="entry name" value="Retrotran_Ty1/copia-like"/>
</dbReference>
<keyword evidence="9" id="KW-0239">DNA-directed DNA polymerase</keyword>
<evidence type="ECO:0000256" key="3">
    <source>
        <dbReference type="ARBA" id="ARBA00022723"/>
    </source>
</evidence>
<protein>
    <recommendedName>
        <fullName evidence="13">Integrase catalytic domain-containing protein</fullName>
    </recommendedName>
</protein>
<evidence type="ECO:0000256" key="5">
    <source>
        <dbReference type="ARBA" id="ARBA00022801"/>
    </source>
</evidence>
<dbReference type="PANTHER" id="PTHR42648">
    <property type="entry name" value="TRANSPOSASE, PUTATIVE-RELATED"/>
    <property type="match status" value="1"/>
</dbReference>
<dbReference type="GO" id="GO:0015074">
    <property type="term" value="P:DNA integration"/>
    <property type="evidence" value="ECO:0007669"/>
    <property type="project" value="UniProtKB-KW"/>
</dbReference>
<keyword evidence="9" id="KW-0808">Transferase</keyword>
<evidence type="ECO:0000256" key="4">
    <source>
        <dbReference type="ARBA" id="ARBA00022759"/>
    </source>
</evidence>
<dbReference type="EMBL" id="AVOT02144094">
    <property type="protein sequence ID" value="MBW0591623.1"/>
    <property type="molecule type" value="Genomic_DNA"/>
</dbReference>
<keyword evidence="7" id="KW-0229">DNA integration</keyword>
<evidence type="ECO:0000256" key="8">
    <source>
        <dbReference type="ARBA" id="ARBA00022918"/>
    </source>
</evidence>
<keyword evidence="4" id="KW-0255">Endonuclease</keyword>
<dbReference type="Proteomes" id="UP000765509">
    <property type="component" value="Unassembled WGS sequence"/>
</dbReference>
<keyword evidence="12" id="KW-1185">Reference proteome</keyword>
<evidence type="ECO:0000256" key="10">
    <source>
        <dbReference type="ARBA" id="ARBA00023172"/>
    </source>
</evidence>
<comment type="caution">
    <text evidence="11">The sequence shown here is derived from an EMBL/GenBank/DDBJ whole genome shotgun (WGS) entry which is preliminary data.</text>
</comment>
<dbReference type="GO" id="GO:0006310">
    <property type="term" value="P:DNA recombination"/>
    <property type="evidence" value="ECO:0007669"/>
    <property type="project" value="UniProtKB-KW"/>
</dbReference>
<dbReference type="OrthoDB" id="8037646at2759"/>
<evidence type="ECO:0000256" key="2">
    <source>
        <dbReference type="ARBA" id="ARBA00022722"/>
    </source>
</evidence>
<keyword evidence="10" id="KW-0233">DNA recombination</keyword>
<dbReference type="GO" id="GO:0016787">
    <property type="term" value="F:hydrolase activity"/>
    <property type="evidence" value="ECO:0007669"/>
    <property type="project" value="UniProtKB-KW"/>
</dbReference>
<keyword evidence="8" id="KW-0695">RNA-directed DNA polymerase</keyword>
<keyword evidence="3" id="KW-0479">Metal-binding</keyword>
<reference evidence="11" key="1">
    <citation type="submission" date="2021-03" db="EMBL/GenBank/DDBJ databases">
        <title>Draft genome sequence of rust myrtle Austropuccinia psidii MF-1, a brazilian biotype.</title>
        <authorList>
            <person name="Quecine M.C."/>
            <person name="Pachon D.M.R."/>
            <person name="Bonatelli M.L."/>
            <person name="Correr F.H."/>
            <person name="Franceschini L.M."/>
            <person name="Leite T.F."/>
            <person name="Margarido G.R.A."/>
            <person name="Almeida C.A."/>
            <person name="Ferrarezi J.A."/>
            <person name="Labate C.A."/>
        </authorList>
    </citation>
    <scope>NUCLEOTIDE SEQUENCE</scope>
    <source>
        <strain evidence="11">MF-1</strain>
    </source>
</reference>
<organism evidence="11 12">
    <name type="scientific">Austropuccinia psidii MF-1</name>
    <dbReference type="NCBI Taxonomy" id="1389203"/>
    <lineage>
        <taxon>Eukaryota</taxon>
        <taxon>Fungi</taxon>
        <taxon>Dikarya</taxon>
        <taxon>Basidiomycota</taxon>
        <taxon>Pucciniomycotina</taxon>
        <taxon>Pucciniomycetes</taxon>
        <taxon>Pucciniales</taxon>
        <taxon>Sphaerophragmiaceae</taxon>
        <taxon>Austropuccinia</taxon>
    </lineage>
</organism>